<name>A0A840NBH2_9PSEU</name>
<evidence type="ECO:0000313" key="3">
    <source>
        <dbReference type="Proteomes" id="UP000580474"/>
    </source>
</evidence>
<comment type="caution">
    <text evidence="2">The sequence shown here is derived from an EMBL/GenBank/DDBJ whole genome shotgun (WGS) entry which is preliminary data.</text>
</comment>
<organism evidence="2 3">
    <name type="scientific">Saccharopolyspora gloriosae</name>
    <dbReference type="NCBI Taxonomy" id="455344"/>
    <lineage>
        <taxon>Bacteria</taxon>
        <taxon>Bacillati</taxon>
        <taxon>Actinomycetota</taxon>
        <taxon>Actinomycetes</taxon>
        <taxon>Pseudonocardiales</taxon>
        <taxon>Pseudonocardiaceae</taxon>
        <taxon>Saccharopolyspora</taxon>
    </lineage>
</organism>
<gene>
    <name evidence="2" type="ORF">BJ969_002398</name>
</gene>
<keyword evidence="3" id="KW-1185">Reference proteome</keyword>
<dbReference type="AlphaFoldDB" id="A0A840NBH2"/>
<feature type="region of interest" description="Disordered" evidence="1">
    <location>
        <begin position="1"/>
        <end position="25"/>
    </location>
</feature>
<dbReference type="EMBL" id="JACHIV010000001">
    <property type="protein sequence ID" value="MBB5069310.1"/>
    <property type="molecule type" value="Genomic_DNA"/>
</dbReference>
<feature type="region of interest" description="Disordered" evidence="1">
    <location>
        <begin position="65"/>
        <end position="143"/>
    </location>
</feature>
<evidence type="ECO:0000313" key="2">
    <source>
        <dbReference type="EMBL" id="MBB5069310.1"/>
    </source>
</evidence>
<reference evidence="2 3" key="1">
    <citation type="submission" date="2020-08" db="EMBL/GenBank/DDBJ databases">
        <title>Sequencing the genomes of 1000 actinobacteria strains.</title>
        <authorList>
            <person name="Klenk H.-P."/>
        </authorList>
    </citation>
    <scope>NUCLEOTIDE SEQUENCE [LARGE SCALE GENOMIC DNA]</scope>
    <source>
        <strain evidence="2 3">DSM 45582</strain>
    </source>
</reference>
<proteinExistence type="predicted"/>
<feature type="compositionally biased region" description="Basic and acidic residues" evidence="1">
    <location>
        <begin position="99"/>
        <end position="109"/>
    </location>
</feature>
<sequence length="143" mass="14228">MNEGKPGGARNVVSGTSEHTVQVGSVHGDVTIGRAGKPSPARRAAVLGAPIVAAVLALCLFDAPAPDQRPHVAPATAPQAPAPPPPEKKEVGSSGTGHGDTKISARSDAPEGPSSGAQCEGTGENTHCEVSSSLTFTPTDPKP</sequence>
<accession>A0A840NBH2</accession>
<evidence type="ECO:0000256" key="1">
    <source>
        <dbReference type="SAM" id="MobiDB-lite"/>
    </source>
</evidence>
<feature type="compositionally biased region" description="Polar residues" evidence="1">
    <location>
        <begin position="13"/>
        <end position="23"/>
    </location>
</feature>
<protein>
    <submittedName>
        <fullName evidence="2">Uncharacterized protein</fullName>
    </submittedName>
</protein>
<feature type="compositionally biased region" description="Polar residues" evidence="1">
    <location>
        <begin position="123"/>
        <end position="143"/>
    </location>
</feature>
<dbReference type="RefSeq" id="WP_184479009.1">
    <property type="nucleotide sequence ID" value="NZ_JACHIV010000001.1"/>
</dbReference>
<dbReference type="Proteomes" id="UP000580474">
    <property type="component" value="Unassembled WGS sequence"/>
</dbReference>